<proteinExistence type="predicted"/>
<organism evidence="1">
    <name type="scientific">viral metagenome</name>
    <dbReference type="NCBI Taxonomy" id="1070528"/>
    <lineage>
        <taxon>unclassified sequences</taxon>
        <taxon>metagenomes</taxon>
        <taxon>organismal metagenomes</taxon>
    </lineage>
</organism>
<reference evidence="1" key="1">
    <citation type="journal article" date="2020" name="Nature">
        <title>Giant virus diversity and host interactions through global metagenomics.</title>
        <authorList>
            <person name="Schulz F."/>
            <person name="Roux S."/>
            <person name="Paez-Espino D."/>
            <person name="Jungbluth S."/>
            <person name="Walsh D.A."/>
            <person name="Denef V.J."/>
            <person name="McMahon K.D."/>
            <person name="Konstantinidis K.T."/>
            <person name="Eloe-Fadrosh E.A."/>
            <person name="Kyrpides N.C."/>
            <person name="Woyke T."/>
        </authorList>
    </citation>
    <scope>NUCLEOTIDE SEQUENCE</scope>
    <source>
        <strain evidence="1">GVMAG-M-3300027759-42</strain>
    </source>
</reference>
<sequence length="68" mass="8255">MGVHFSKRKRLLNQRRCPKIANETLRRRIMFDLKRMHNCLNELKEDVHIIKKEISENSKNNENNNYTS</sequence>
<protein>
    <submittedName>
        <fullName evidence="1">Uncharacterized protein</fullName>
    </submittedName>
</protein>
<name>A0A6C0LA94_9ZZZZ</name>
<accession>A0A6C0LA94</accession>
<dbReference type="EMBL" id="MN740443">
    <property type="protein sequence ID" value="QHU26601.1"/>
    <property type="molecule type" value="Genomic_DNA"/>
</dbReference>
<dbReference type="AlphaFoldDB" id="A0A6C0LA94"/>
<evidence type="ECO:0000313" key="1">
    <source>
        <dbReference type="EMBL" id="QHU26601.1"/>
    </source>
</evidence>